<gene>
    <name evidence="3" type="ORF">LXM24_14400</name>
</gene>
<evidence type="ECO:0000313" key="3">
    <source>
        <dbReference type="EMBL" id="MCF0041290.1"/>
    </source>
</evidence>
<sequence>MRSHSIVFLLAAFSFIACNRQSSEQSGNDTTDSITTDSTIIQPFIVTDSVVHDTDDPAIWINPDDPAKSLILGTDKDADGGLYVFDLAGKIQKDKFVKLKRPNNVDIAYGLMLSGKKTDIAVATEREANKIRIFSLPDMKVVDAGGIEVFKGDSLQAPMGIALYTRPTDKAIFAIVGRKSGPTEGYLWQYKLSDDGKGNIKADLVRKFGKYSGKKEIESIAVDNEMGYVYYSDEQVGVRKYYADPDSSSKELKLIPNKGFTEDNEGISIYKTGPETGYILVSDQGADKFHIFKREGTKADPHAHELVKIVKVAAHQSDGSDVTNVALSNDFPKGLLVVMSEGKVFHYYKWEDILAPSSQNR</sequence>
<organism evidence="3 4">
    <name type="scientific">Dyadobacter fanqingshengii</name>
    <dbReference type="NCBI Taxonomy" id="2906443"/>
    <lineage>
        <taxon>Bacteria</taxon>
        <taxon>Pseudomonadati</taxon>
        <taxon>Bacteroidota</taxon>
        <taxon>Cytophagia</taxon>
        <taxon>Cytophagales</taxon>
        <taxon>Spirosomataceae</taxon>
        <taxon>Dyadobacter</taxon>
    </lineage>
</organism>
<keyword evidence="4" id="KW-1185">Reference proteome</keyword>
<feature type="signal peptide" evidence="1">
    <location>
        <begin position="1"/>
        <end position="19"/>
    </location>
</feature>
<reference evidence="3" key="1">
    <citation type="submission" date="2021-12" db="EMBL/GenBank/DDBJ databases">
        <title>Novel species in genus Dyadobacter.</title>
        <authorList>
            <person name="Ma C."/>
        </authorList>
    </citation>
    <scope>NUCLEOTIDE SEQUENCE</scope>
    <source>
        <strain evidence="3">CY399</strain>
    </source>
</reference>
<dbReference type="PROSITE" id="PS51257">
    <property type="entry name" value="PROKAR_LIPOPROTEIN"/>
    <property type="match status" value="1"/>
</dbReference>
<dbReference type="InterPro" id="IPR003431">
    <property type="entry name" value="B-propeller_Phytase"/>
</dbReference>
<comment type="caution">
    <text evidence="3">The sequence shown here is derived from an EMBL/GenBank/DDBJ whole genome shotgun (WGS) entry which is preliminary data.</text>
</comment>
<dbReference type="InterPro" id="IPR011042">
    <property type="entry name" value="6-blade_b-propeller_TolB-like"/>
</dbReference>
<proteinExistence type="predicted"/>
<keyword evidence="1" id="KW-0732">Signal</keyword>
<dbReference type="EMBL" id="JAJTTA010000002">
    <property type="protein sequence ID" value="MCF0041290.1"/>
    <property type="molecule type" value="Genomic_DNA"/>
</dbReference>
<evidence type="ECO:0000259" key="2">
    <source>
        <dbReference type="PROSITE" id="PS51662"/>
    </source>
</evidence>
<dbReference type="SUPFAM" id="SSF50956">
    <property type="entry name" value="Thermostable phytase (3-phytase)"/>
    <property type="match status" value="1"/>
</dbReference>
<evidence type="ECO:0000256" key="1">
    <source>
        <dbReference type="SAM" id="SignalP"/>
    </source>
</evidence>
<name>A0A9X1PB23_9BACT</name>
<dbReference type="PROSITE" id="PS51662">
    <property type="entry name" value="BP_PHYTASE"/>
    <property type="match status" value="1"/>
</dbReference>
<evidence type="ECO:0000313" key="4">
    <source>
        <dbReference type="Proteomes" id="UP001139700"/>
    </source>
</evidence>
<dbReference type="Gene3D" id="2.120.10.30">
    <property type="entry name" value="TolB, C-terminal domain"/>
    <property type="match status" value="1"/>
</dbReference>
<accession>A0A9X1PB23</accession>
<dbReference type="RefSeq" id="WP_234613895.1">
    <property type="nucleotide sequence ID" value="NZ_CP098806.1"/>
</dbReference>
<feature type="chain" id="PRO_5040960730" evidence="1">
    <location>
        <begin position="20"/>
        <end position="361"/>
    </location>
</feature>
<dbReference type="Pfam" id="PF02333">
    <property type="entry name" value="Phytase"/>
    <property type="match status" value="1"/>
</dbReference>
<feature type="domain" description="BPP" evidence="2">
    <location>
        <begin position="31"/>
        <end position="357"/>
    </location>
</feature>
<protein>
    <submittedName>
        <fullName evidence="3">Phytase</fullName>
    </submittedName>
</protein>
<dbReference type="AlphaFoldDB" id="A0A9X1PB23"/>
<dbReference type="Proteomes" id="UP001139700">
    <property type="component" value="Unassembled WGS sequence"/>
</dbReference>
<dbReference type="GO" id="GO:0016158">
    <property type="term" value="F:inositol hexakisphosphate 3-phosphatase activity"/>
    <property type="evidence" value="ECO:0007669"/>
    <property type="project" value="InterPro"/>
</dbReference>